<dbReference type="GO" id="GO:0006508">
    <property type="term" value="P:proteolysis"/>
    <property type="evidence" value="ECO:0007669"/>
    <property type="project" value="UniProtKB-KW"/>
</dbReference>
<dbReference type="SUPFAM" id="SSF50630">
    <property type="entry name" value="Acid proteases"/>
    <property type="match status" value="1"/>
</dbReference>
<evidence type="ECO:0000256" key="6">
    <source>
        <dbReference type="SAM" id="MobiDB-lite"/>
    </source>
</evidence>
<evidence type="ECO:0000313" key="10">
    <source>
        <dbReference type="Proteomes" id="UP000310158"/>
    </source>
</evidence>
<evidence type="ECO:0000259" key="8">
    <source>
        <dbReference type="PROSITE" id="PS51767"/>
    </source>
</evidence>
<feature type="disulfide bond" evidence="4">
    <location>
        <begin position="65"/>
        <end position="70"/>
    </location>
</feature>
<dbReference type="PANTHER" id="PTHR47966:SF57">
    <property type="entry name" value="PEPTIDASE A1 DOMAIN-CONTAINING PROTEIN"/>
    <property type="match status" value="1"/>
</dbReference>
<dbReference type="InterPro" id="IPR001461">
    <property type="entry name" value="Aspartic_peptidase_A1"/>
</dbReference>
<dbReference type="Pfam" id="PF00026">
    <property type="entry name" value="Asp"/>
    <property type="match status" value="1"/>
</dbReference>
<dbReference type="AlphaFoldDB" id="A0A4S4M5C5"/>
<keyword evidence="10" id="KW-1185">Reference proteome</keyword>
<proteinExistence type="inferred from homology"/>
<feature type="region of interest" description="Disordered" evidence="6">
    <location>
        <begin position="470"/>
        <end position="498"/>
    </location>
</feature>
<keyword evidence="5" id="KW-0645">Protease</keyword>
<dbReference type="InterPro" id="IPR033121">
    <property type="entry name" value="PEPTIDASE_A1"/>
</dbReference>
<protein>
    <recommendedName>
        <fullName evidence="8">Peptidase A1 domain-containing protein</fullName>
    </recommendedName>
</protein>
<evidence type="ECO:0000256" key="4">
    <source>
        <dbReference type="PIRSR" id="PIRSR601461-2"/>
    </source>
</evidence>
<feature type="domain" description="Peptidase A1" evidence="8">
    <location>
        <begin position="36"/>
        <end position="370"/>
    </location>
</feature>
<evidence type="ECO:0000256" key="5">
    <source>
        <dbReference type="RuleBase" id="RU000454"/>
    </source>
</evidence>
<evidence type="ECO:0000256" key="7">
    <source>
        <dbReference type="SAM" id="Phobius"/>
    </source>
</evidence>
<gene>
    <name evidence="9" type="ORF">EW146_g983</name>
</gene>
<keyword evidence="7" id="KW-1133">Transmembrane helix</keyword>
<feature type="transmembrane region" description="Helical" evidence="7">
    <location>
        <begin position="408"/>
        <end position="434"/>
    </location>
</feature>
<dbReference type="InterPro" id="IPR021109">
    <property type="entry name" value="Peptidase_aspartic_dom_sf"/>
</dbReference>
<comment type="caution">
    <text evidence="9">The sequence shown here is derived from an EMBL/GenBank/DDBJ whole genome shotgun (WGS) entry which is preliminary data.</text>
</comment>
<feature type="active site" evidence="3">
    <location>
        <position position="52"/>
    </location>
</feature>
<evidence type="ECO:0000256" key="2">
    <source>
        <dbReference type="ARBA" id="ARBA00022750"/>
    </source>
</evidence>
<dbReference type="Gene3D" id="2.40.70.10">
    <property type="entry name" value="Acid Proteases"/>
    <property type="match status" value="2"/>
</dbReference>
<dbReference type="GO" id="GO:0004190">
    <property type="term" value="F:aspartic-type endopeptidase activity"/>
    <property type="evidence" value="ECO:0007669"/>
    <property type="project" value="UniProtKB-KW"/>
</dbReference>
<dbReference type="EMBL" id="SGPL01000023">
    <property type="protein sequence ID" value="THH20359.1"/>
    <property type="molecule type" value="Genomic_DNA"/>
</dbReference>
<keyword evidence="4" id="KW-1015">Disulfide bond</keyword>
<evidence type="ECO:0000313" key="9">
    <source>
        <dbReference type="EMBL" id="THH20359.1"/>
    </source>
</evidence>
<keyword evidence="2 5" id="KW-0064">Aspartyl protease</keyword>
<feature type="active site" evidence="3">
    <location>
        <position position="251"/>
    </location>
</feature>
<comment type="similarity">
    <text evidence="1 5">Belongs to the peptidase A1 family.</text>
</comment>
<dbReference type="OrthoDB" id="15189at2759"/>
<dbReference type="InterPro" id="IPR001969">
    <property type="entry name" value="Aspartic_peptidase_AS"/>
</dbReference>
<dbReference type="PRINTS" id="PR00792">
    <property type="entry name" value="PEPSIN"/>
</dbReference>
<keyword evidence="7" id="KW-0812">Transmembrane</keyword>
<organism evidence="9 10">
    <name type="scientific">Bondarzewia mesenterica</name>
    <dbReference type="NCBI Taxonomy" id="1095465"/>
    <lineage>
        <taxon>Eukaryota</taxon>
        <taxon>Fungi</taxon>
        <taxon>Dikarya</taxon>
        <taxon>Basidiomycota</taxon>
        <taxon>Agaricomycotina</taxon>
        <taxon>Agaricomycetes</taxon>
        <taxon>Russulales</taxon>
        <taxon>Bondarzewiaceae</taxon>
        <taxon>Bondarzewia</taxon>
    </lineage>
</organism>
<keyword evidence="5" id="KW-0378">Hydrolase</keyword>
<dbReference type="CDD" id="cd05471">
    <property type="entry name" value="pepsin_like"/>
    <property type="match status" value="1"/>
</dbReference>
<accession>A0A4S4M5C5</accession>
<keyword evidence="7" id="KW-0472">Membrane</keyword>
<dbReference type="InterPro" id="IPR034164">
    <property type="entry name" value="Pepsin-like_dom"/>
</dbReference>
<sequence>MARLATSAIPLKHVAQLVCGSYQVPLQLSIRSGYIDIHCTSIGGQELQVILDTGSSDLWVVSEDCRGPDCTGVSKYSKTASLRISSSEFKLDYLVGTVSGTIGFETVTFGSYQVTSQVFAMANETHNLDLSSAENSGILGLSFPLVASITATTGKTLLENLFSYFDDSHRYFAFKLGREMDDSSFTLGKIDTALANSMDDFTYTPVYSGKDSRFDYWKLPLQAITLNSPASFTSLSPSRVSGSPTPIAVFDTGTTFILGPTIDVDALWIAAGASRKTDAGQWQVQCNRAVSVGFVLGDGASQKEYIVDPIDINRRGRDVDDWCVCAELPCERCDFEINSGDWILGDAFLRNVYVVHQGATSHRSPLIGLLNMTDPTSSLKKFQQERGDDPTSSTRGSSTFGAHSRPHAVFNTGAICGFVALGAFVTGGLGALFIQQYNWYIKRRRSVQKWENVILFVDVNGKVNAKSTWGGWGNKRAGNQAGRDPAPAPMGSTGLGQKKGVDSLGPLPEVPIWTEDIHTCDERMGMRGMKHSSNQVRDLAERTDAGRDDNMLSWAQQAGTPAREAPLRCTHRYGNGGINEGSGLHQV</sequence>
<dbReference type="PROSITE" id="PS51767">
    <property type="entry name" value="PEPTIDASE_A1"/>
    <property type="match status" value="1"/>
</dbReference>
<feature type="compositionally biased region" description="Polar residues" evidence="6">
    <location>
        <begin position="390"/>
        <end position="401"/>
    </location>
</feature>
<reference evidence="9 10" key="1">
    <citation type="submission" date="2019-02" db="EMBL/GenBank/DDBJ databases">
        <title>Genome sequencing of the rare red list fungi Bondarzewia mesenterica.</title>
        <authorList>
            <person name="Buettner E."/>
            <person name="Kellner H."/>
        </authorList>
    </citation>
    <scope>NUCLEOTIDE SEQUENCE [LARGE SCALE GENOMIC DNA]</scope>
    <source>
        <strain evidence="9 10">DSM 108281</strain>
    </source>
</reference>
<evidence type="ECO:0000256" key="3">
    <source>
        <dbReference type="PIRSR" id="PIRSR601461-1"/>
    </source>
</evidence>
<name>A0A4S4M5C5_9AGAM</name>
<evidence type="ECO:0000256" key="1">
    <source>
        <dbReference type="ARBA" id="ARBA00007447"/>
    </source>
</evidence>
<dbReference type="Proteomes" id="UP000310158">
    <property type="component" value="Unassembled WGS sequence"/>
</dbReference>
<dbReference type="PROSITE" id="PS00141">
    <property type="entry name" value="ASP_PROTEASE"/>
    <property type="match status" value="2"/>
</dbReference>
<dbReference type="PANTHER" id="PTHR47966">
    <property type="entry name" value="BETA-SITE APP-CLEAVING ENZYME, ISOFORM A-RELATED"/>
    <property type="match status" value="1"/>
</dbReference>
<feature type="region of interest" description="Disordered" evidence="6">
    <location>
        <begin position="380"/>
        <end position="401"/>
    </location>
</feature>